<accession>A0A1F7JG28</accession>
<evidence type="ECO:0000313" key="1">
    <source>
        <dbReference type="EMBL" id="OGK54573.1"/>
    </source>
</evidence>
<comment type="caution">
    <text evidence="1">The sequence shown here is derived from an EMBL/GenBank/DDBJ whole genome shotgun (WGS) entry which is preliminary data.</text>
</comment>
<reference evidence="1 2" key="1">
    <citation type="journal article" date="2016" name="Nat. Commun.">
        <title>Thousands of microbial genomes shed light on interconnected biogeochemical processes in an aquifer system.</title>
        <authorList>
            <person name="Anantharaman K."/>
            <person name="Brown C.T."/>
            <person name="Hug L.A."/>
            <person name="Sharon I."/>
            <person name="Castelle C.J."/>
            <person name="Probst A.J."/>
            <person name="Thomas B.C."/>
            <person name="Singh A."/>
            <person name="Wilkins M.J."/>
            <person name="Karaoz U."/>
            <person name="Brodie E.L."/>
            <person name="Williams K.H."/>
            <person name="Hubbard S.S."/>
            <person name="Banfield J.F."/>
        </authorList>
    </citation>
    <scope>NUCLEOTIDE SEQUENCE [LARGE SCALE GENOMIC DNA]</scope>
</reference>
<evidence type="ECO:0000313" key="2">
    <source>
        <dbReference type="Proteomes" id="UP000177418"/>
    </source>
</evidence>
<protein>
    <recommendedName>
        <fullName evidence="3">Addiction module toxin, HicA family</fullName>
    </recommendedName>
</protein>
<name>A0A1F7JG28_9BACT</name>
<dbReference type="Proteomes" id="UP000177418">
    <property type="component" value="Unassembled WGS sequence"/>
</dbReference>
<sequence length="86" mass="9674">MRITFGTVQLCKALTNLGFTPEKQCGTSHQKYNVPSSKIVPDGLRPFIEVVHGRKQYFPPTVSGYLTQLKRLGFTNDEITKAFAKK</sequence>
<organism evidence="1 2">
    <name type="scientific">Candidatus Roizmanbacteria bacterium RIFCSPLOWO2_02_FULL_36_11</name>
    <dbReference type="NCBI Taxonomy" id="1802071"/>
    <lineage>
        <taxon>Bacteria</taxon>
        <taxon>Candidatus Roizmaniibacteriota</taxon>
    </lineage>
</organism>
<dbReference type="AlphaFoldDB" id="A0A1F7JG28"/>
<evidence type="ECO:0008006" key="3">
    <source>
        <dbReference type="Google" id="ProtNLM"/>
    </source>
</evidence>
<proteinExistence type="predicted"/>
<dbReference type="EMBL" id="MGAV01000014">
    <property type="protein sequence ID" value="OGK54573.1"/>
    <property type="molecule type" value="Genomic_DNA"/>
</dbReference>
<gene>
    <name evidence="1" type="ORF">A3H78_01660</name>
</gene>